<dbReference type="InterPro" id="IPR020613">
    <property type="entry name" value="Thiolase_CS"/>
</dbReference>
<feature type="active site" description="Proton acceptor" evidence="6">
    <location>
        <position position="379"/>
    </location>
</feature>
<feature type="domain" description="Thiolase C-terminal" evidence="9">
    <location>
        <begin position="271"/>
        <end position="392"/>
    </location>
</feature>
<dbReference type="EC" id="2.3.1.9" evidence="2"/>
<evidence type="ECO:0000259" key="8">
    <source>
        <dbReference type="Pfam" id="PF00108"/>
    </source>
</evidence>
<proteinExistence type="inferred from homology"/>
<dbReference type="Gene3D" id="3.40.47.10">
    <property type="match status" value="2"/>
</dbReference>
<dbReference type="SUPFAM" id="SSF53901">
    <property type="entry name" value="Thiolase-like"/>
    <property type="match status" value="2"/>
</dbReference>
<keyword evidence="4 7" id="KW-0012">Acyltransferase</keyword>
<evidence type="ECO:0000256" key="4">
    <source>
        <dbReference type="ARBA" id="ARBA00023315"/>
    </source>
</evidence>
<dbReference type="CDD" id="cd00751">
    <property type="entry name" value="thiolase"/>
    <property type="match status" value="1"/>
</dbReference>
<dbReference type="GO" id="GO:0006635">
    <property type="term" value="P:fatty acid beta-oxidation"/>
    <property type="evidence" value="ECO:0007669"/>
    <property type="project" value="TreeGrafter"/>
</dbReference>
<evidence type="ECO:0000256" key="7">
    <source>
        <dbReference type="RuleBase" id="RU003557"/>
    </source>
</evidence>
<feature type="active site" description="Acyl-thioester intermediate" evidence="6">
    <location>
        <position position="92"/>
    </location>
</feature>
<dbReference type="InterPro" id="IPR020617">
    <property type="entry name" value="Thiolase_C"/>
</dbReference>
<dbReference type="FunFam" id="3.40.47.10:FF:000010">
    <property type="entry name" value="Acetyl-CoA acetyltransferase (Thiolase)"/>
    <property type="match status" value="1"/>
</dbReference>
<evidence type="ECO:0000256" key="6">
    <source>
        <dbReference type="PIRSR" id="PIRSR000429-1"/>
    </source>
</evidence>
<feature type="domain" description="Thiolase N-terminal" evidence="8">
    <location>
        <begin position="7"/>
        <end position="262"/>
    </location>
</feature>
<protein>
    <recommendedName>
        <fullName evidence="2">acetyl-CoA C-acetyltransferase</fullName>
        <ecNumber evidence="2">2.3.1.9</ecNumber>
    </recommendedName>
    <alternativeName>
        <fullName evidence="5">Acetoacetyl-CoA thiolase</fullName>
    </alternativeName>
</protein>
<dbReference type="PANTHER" id="PTHR18919">
    <property type="entry name" value="ACETYL-COA C-ACYLTRANSFERASE"/>
    <property type="match status" value="1"/>
</dbReference>
<feature type="active site" description="Proton acceptor" evidence="6">
    <location>
        <position position="349"/>
    </location>
</feature>
<dbReference type="InterPro" id="IPR016039">
    <property type="entry name" value="Thiolase-like"/>
</dbReference>
<name>A0A8J7P672_9BACT</name>
<evidence type="ECO:0000259" key="9">
    <source>
        <dbReference type="Pfam" id="PF02803"/>
    </source>
</evidence>
<dbReference type="AlphaFoldDB" id="A0A8J7P672"/>
<evidence type="ECO:0000256" key="2">
    <source>
        <dbReference type="ARBA" id="ARBA00012705"/>
    </source>
</evidence>
<keyword evidence="3 7" id="KW-0808">Transferase</keyword>
<dbReference type="Proteomes" id="UP000664277">
    <property type="component" value="Unassembled WGS sequence"/>
</dbReference>
<dbReference type="EMBL" id="JAFLCK010000001">
    <property type="protein sequence ID" value="MBN8658724.1"/>
    <property type="molecule type" value="Genomic_DNA"/>
</dbReference>
<evidence type="ECO:0000256" key="1">
    <source>
        <dbReference type="ARBA" id="ARBA00010982"/>
    </source>
</evidence>
<comment type="caution">
    <text evidence="10">The sequence shown here is derived from an EMBL/GenBank/DDBJ whole genome shotgun (WGS) entry which is preliminary data.</text>
</comment>
<organism evidence="10 11">
    <name type="scientific">Candidatus Obscuribacter phosphatis</name>
    <dbReference type="NCBI Taxonomy" id="1906157"/>
    <lineage>
        <taxon>Bacteria</taxon>
        <taxon>Bacillati</taxon>
        <taxon>Candidatus Melainabacteria</taxon>
        <taxon>Candidatus Obscuribacterales</taxon>
        <taxon>Candidatus Obscuribacteraceae</taxon>
        <taxon>Candidatus Obscuribacter</taxon>
    </lineage>
</organism>
<dbReference type="PROSITE" id="PS00098">
    <property type="entry name" value="THIOLASE_1"/>
    <property type="match status" value="1"/>
</dbReference>
<reference evidence="10" key="1">
    <citation type="submission" date="2021-02" db="EMBL/GenBank/DDBJ databases">
        <title>Genome-Resolved Metagenomics of a Microbial Community Performing Photosynthetic Biological Nutrient Removal.</title>
        <authorList>
            <person name="Mcdaniel E.A."/>
        </authorList>
    </citation>
    <scope>NUCLEOTIDE SEQUENCE</scope>
    <source>
        <strain evidence="10">UWPOB_OBS1</strain>
    </source>
</reference>
<dbReference type="GO" id="GO:0003985">
    <property type="term" value="F:acetyl-CoA C-acetyltransferase activity"/>
    <property type="evidence" value="ECO:0007669"/>
    <property type="project" value="UniProtKB-EC"/>
</dbReference>
<dbReference type="PROSITE" id="PS00737">
    <property type="entry name" value="THIOLASE_2"/>
    <property type="match status" value="1"/>
</dbReference>
<sequence length="393" mass="41406">MSEMDEIVIVNGARTAFGAFGGGLASKSATDLAVAAAAGAMERSGVKPEVVDSVVMGNVIQTSKDAIYLARHVALRNGLKDTTPGLILNLLCGSGVNAVATAAMQIRSGMASVVLAGGTDALSMTPYLNWSNRWGGRMGHMELWDGLDIRDTYARASMGETAENIREKYNISREAQDEFALRSQTLAAKAMESGRLREEIVGVEVPGKKGNTVIEKDEHARPETTLEGLAKLKPVFRQGGTVTAGNACGIVDGAAALVVTSAKKAEALSLSPMMRVVSWAVAGVPPEIMGIGPVPAIPMALEKAGLKMEQIDLFEINEAFAVQYLACEKELHLPREKVNVNGGAIALGHPFGATGARLLLSIGIELQKRKMRYGCVSLCVGGGMGIAMIVERI</sequence>
<dbReference type="Pfam" id="PF00108">
    <property type="entry name" value="Thiolase_N"/>
    <property type="match status" value="1"/>
</dbReference>
<comment type="similarity">
    <text evidence="1 7">Belongs to the thiolase-like superfamily. Thiolase family.</text>
</comment>
<dbReference type="InterPro" id="IPR020616">
    <property type="entry name" value="Thiolase_N"/>
</dbReference>
<evidence type="ECO:0000313" key="10">
    <source>
        <dbReference type="EMBL" id="MBN8658724.1"/>
    </source>
</evidence>
<evidence type="ECO:0000256" key="5">
    <source>
        <dbReference type="ARBA" id="ARBA00030755"/>
    </source>
</evidence>
<evidence type="ECO:0000256" key="3">
    <source>
        <dbReference type="ARBA" id="ARBA00022679"/>
    </source>
</evidence>
<dbReference type="InterPro" id="IPR020615">
    <property type="entry name" value="Thiolase_acyl_enz_int_AS"/>
</dbReference>
<evidence type="ECO:0000313" key="11">
    <source>
        <dbReference type="Proteomes" id="UP000664277"/>
    </source>
</evidence>
<dbReference type="PIRSF" id="PIRSF000429">
    <property type="entry name" value="Ac-CoA_Ac_transf"/>
    <property type="match status" value="1"/>
</dbReference>
<dbReference type="InterPro" id="IPR002155">
    <property type="entry name" value="Thiolase"/>
</dbReference>
<dbReference type="PANTHER" id="PTHR18919:SF107">
    <property type="entry name" value="ACETYL-COA ACETYLTRANSFERASE, CYTOSOLIC"/>
    <property type="match status" value="1"/>
</dbReference>
<gene>
    <name evidence="10" type="ORF">J0M35_00040</name>
</gene>
<accession>A0A8J7P672</accession>
<dbReference type="NCBIfam" id="TIGR01930">
    <property type="entry name" value="AcCoA-C-Actrans"/>
    <property type="match status" value="1"/>
</dbReference>
<dbReference type="Pfam" id="PF02803">
    <property type="entry name" value="Thiolase_C"/>
    <property type="match status" value="1"/>
</dbReference>